<evidence type="ECO:0000256" key="1">
    <source>
        <dbReference type="SAM" id="SignalP"/>
    </source>
</evidence>
<dbReference type="OrthoDB" id="1918685at2759"/>
<gene>
    <name evidence="2" type="ORF">BKA55DRAFT_569091</name>
</gene>
<evidence type="ECO:0000313" key="3">
    <source>
        <dbReference type="Proteomes" id="UP000720189"/>
    </source>
</evidence>
<proteinExistence type="predicted"/>
<sequence>MKGPELFPHSALFTIHLFLFLLPAYELQDPDVYFKLKMANIHSKAITTMRKSSRFSQPSFRSRFSEELARKTLRRESLKSSLPEILSSYNVGGPAVTVDSSLQLMLQKLTAIGHLTPSTIPLIFYITKGRLVRQLTARIVVIDDISNTNRQRLSPLTSAIWDYGNPEVS</sequence>
<dbReference type="Proteomes" id="UP000720189">
    <property type="component" value="Unassembled WGS sequence"/>
</dbReference>
<dbReference type="RefSeq" id="XP_046049570.1">
    <property type="nucleotide sequence ID" value="XM_046192889.1"/>
</dbReference>
<keyword evidence="3" id="KW-1185">Reference proteome</keyword>
<organism evidence="2 3">
    <name type="scientific">Fusarium redolens</name>
    <dbReference type="NCBI Taxonomy" id="48865"/>
    <lineage>
        <taxon>Eukaryota</taxon>
        <taxon>Fungi</taxon>
        <taxon>Dikarya</taxon>
        <taxon>Ascomycota</taxon>
        <taxon>Pezizomycotina</taxon>
        <taxon>Sordariomycetes</taxon>
        <taxon>Hypocreomycetidae</taxon>
        <taxon>Hypocreales</taxon>
        <taxon>Nectriaceae</taxon>
        <taxon>Fusarium</taxon>
        <taxon>Fusarium redolens species complex</taxon>
    </lineage>
</organism>
<protein>
    <submittedName>
        <fullName evidence="2">Uncharacterized protein</fullName>
    </submittedName>
</protein>
<dbReference type="AlphaFoldDB" id="A0A9P9H407"/>
<dbReference type="EMBL" id="JAGMUX010000008">
    <property type="protein sequence ID" value="KAH7250251.1"/>
    <property type="molecule type" value="Genomic_DNA"/>
</dbReference>
<accession>A0A9P9H407</accession>
<feature type="signal peptide" evidence="1">
    <location>
        <begin position="1"/>
        <end position="27"/>
    </location>
</feature>
<name>A0A9P9H407_FUSRE</name>
<comment type="caution">
    <text evidence="2">The sequence shown here is derived from an EMBL/GenBank/DDBJ whole genome shotgun (WGS) entry which is preliminary data.</text>
</comment>
<evidence type="ECO:0000313" key="2">
    <source>
        <dbReference type="EMBL" id="KAH7250251.1"/>
    </source>
</evidence>
<dbReference type="GeneID" id="70222843"/>
<feature type="chain" id="PRO_5040318828" evidence="1">
    <location>
        <begin position="28"/>
        <end position="169"/>
    </location>
</feature>
<keyword evidence="1" id="KW-0732">Signal</keyword>
<reference evidence="2" key="1">
    <citation type="journal article" date="2021" name="Nat. Commun.">
        <title>Genetic determinants of endophytism in the Arabidopsis root mycobiome.</title>
        <authorList>
            <person name="Mesny F."/>
            <person name="Miyauchi S."/>
            <person name="Thiergart T."/>
            <person name="Pickel B."/>
            <person name="Atanasova L."/>
            <person name="Karlsson M."/>
            <person name="Huettel B."/>
            <person name="Barry K.W."/>
            <person name="Haridas S."/>
            <person name="Chen C."/>
            <person name="Bauer D."/>
            <person name="Andreopoulos W."/>
            <person name="Pangilinan J."/>
            <person name="LaButti K."/>
            <person name="Riley R."/>
            <person name="Lipzen A."/>
            <person name="Clum A."/>
            <person name="Drula E."/>
            <person name="Henrissat B."/>
            <person name="Kohler A."/>
            <person name="Grigoriev I.V."/>
            <person name="Martin F.M."/>
            <person name="Hacquard S."/>
        </authorList>
    </citation>
    <scope>NUCLEOTIDE SEQUENCE</scope>
    <source>
        <strain evidence="2">MPI-CAGE-AT-0023</strain>
    </source>
</reference>